<name>A0A382TTG0_9ZZZZ</name>
<reference evidence="1" key="1">
    <citation type="submission" date="2018-05" db="EMBL/GenBank/DDBJ databases">
        <authorList>
            <person name="Lanie J.A."/>
            <person name="Ng W.-L."/>
            <person name="Kazmierczak K.M."/>
            <person name="Andrzejewski T.M."/>
            <person name="Davidsen T.M."/>
            <person name="Wayne K.J."/>
            <person name="Tettelin H."/>
            <person name="Glass J.I."/>
            <person name="Rusch D."/>
            <person name="Podicherti R."/>
            <person name="Tsui H.-C.T."/>
            <person name="Winkler M.E."/>
        </authorList>
    </citation>
    <scope>NUCLEOTIDE SEQUENCE</scope>
</reference>
<accession>A0A382TTG0</accession>
<protein>
    <submittedName>
        <fullName evidence="1">Uncharacterized protein</fullName>
    </submittedName>
</protein>
<evidence type="ECO:0000313" key="1">
    <source>
        <dbReference type="EMBL" id="SVD24758.1"/>
    </source>
</evidence>
<organism evidence="1">
    <name type="scientific">marine metagenome</name>
    <dbReference type="NCBI Taxonomy" id="408172"/>
    <lineage>
        <taxon>unclassified sequences</taxon>
        <taxon>metagenomes</taxon>
        <taxon>ecological metagenomes</taxon>
    </lineage>
</organism>
<gene>
    <name evidence="1" type="ORF">METZ01_LOCUS377612</name>
</gene>
<dbReference type="EMBL" id="UINC01138668">
    <property type="protein sequence ID" value="SVD24758.1"/>
    <property type="molecule type" value="Genomic_DNA"/>
</dbReference>
<proteinExistence type="predicted"/>
<feature type="non-terminal residue" evidence="1">
    <location>
        <position position="1"/>
    </location>
</feature>
<sequence length="58" mass="6521">SEEKEKRSACFKVDAQIQFLNGGGSMVEYDSKQIRSELHAVFSEALQQMAEKLNCDPV</sequence>
<dbReference type="AlphaFoldDB" id="A0A382TTG0"/>